<evidence type="ECO:0000313" key="1">
    <source>
        <dbReference type="EMBL" id="KAG4306063.1"/>
    </source>
</evidence>
<protein>
    <submittedName>
        <fullName evidence="1">Uncharacterized protein</fullName>
    </submittedName>
</protein>
<comment type="caution">
    <text evidence="1">The sequence shown here is derived from an EMBL/GenBank/DDBJ whole genome shotgun (WGS) entry which is preliminary data.</text>
</comment>
<name>A0ACB7CG84_9ASCO</name>
<sequence length="875" mass="101574">MVEKNNTDDISDDSKGLNETLQNKYAKNSYLSPESEKNEFTELHKYGEDSTVKKRNKRKKGVIKSEDESNNDNEPSVKKYSKKTKKTIQQKEDAKIPNDKNSNPSRLQKNPDFQAESSLSSKYHNGISNNEESNNINLNPRKSKKNGVIQTNNNINSSKEPKKSTKRTVEKLEETDNLEKKQPKKNKNSTEITNETNENKNLSDKTENGSTSKKKLISKKSENHKPLKLKEEEEEEEEDYKWWEQQQGDGTIKWTTLEHNGVIFPSPYQPLPSYVKMKYDGKPISLPPEAEEVAGFFGAMLSSEQHVKNPTFQKNFFHDFQQICKKTNAPVIPEEFEKCDFTPMFEYFEKKKEEKKNMSKEEKKKLKEEKDALEEKYKYCYLDGRKEKVGNFRIEPPGLFRGRGDHPKTGKLKTRVLPEQVIINIGKDAAVPFPPPGHSWKEVRHDNTVTWLATWNENVNNNVKYVFLSAGSSLKGQSDFKKYEKARKLKLYIDDIRKQYRKELKDELTEVRQRATAMYLIDVFALRAGNEKGEDEADTVGCCSLRYEHVSLSPPNTVIFDFLGKDSIRYYNEVQVDPQVFKNLKIFKRPPKTEGDMLFDRLNTSKLNNHLTSLMPGLSAKVFRTHNASCTMSQQLKNTPADASISDKILAYNRANRMVAILCNHQRTVSKAHGAQMERIEDKILALKYQKLRLRKAILTMEPQLKKKRPDLSEEISDVEEEWIKEHQKTLLEKERDKITKKFEKDNEKLLSQNEKPMPESHLQKLLEKVDEMERKFKIENETGEVESKTRGVTVQKLDSQIEKINERIKNMKTLMIDKDENKTTALGTSKINYIDPRLTYAWCAKYGVNIERVFTKTLREKFAWAASTTADWEF</sequence>
<proteinExistence type="predicted"/>
<gene>
    <name evidence="1" type="ORF">PORY_000051</name>
</gene>
<keyword evidence="2" id="KW-1185">Reference proteome</keyword>
<evidence type="ECO:0000313" key="2">
    <source>
        <dbReference type="Proteomes" id="UP000768646"/>
    </source>
</evidence>
<dbReference type="Proteomes" id="UP000768646">
    <property type="component" value="Unassembled WGS sequence"/>
</dbReference>
<organism evidence="1 2">
    <name type="scientific">Pneumocystis oryctolagi</name>
    <dbReference type="NCBI Taxonomy" id="42067"/>
    <lineage>
        <taxon>Eukaryota</taxon>
        <taxon>Fungi</taxon>
        <taxon>Dikarya</taxon>
        <taxon>Ascomycota</taxon>
        <taxon>Taphrinomycotina</taxon>
        <taxon>Pneumocystomycetes</taxon>
        <taxon>Pneumocystaceae</taxon>
        <taxon>Pneumocystis</taxon>
    </lineage>
</organism>
<reference evidence="1 2" key="1">
    <citation type="journal article" date="2021" name="Commun. Biol.">
        <title>Genomic insights into the host specific adaptation of the Pneumocystis genus.</title>
        <authorList>
            <person name="Cisse O.H."/>
            <person name="Ma L."/>
            <person name="Dekker J.P."/>
            <person name="Khil P.P."/>
            <person name="Youn J.-H."/>
            <person name="Brenchley J.M."/>
            <person name="Blair R."/>
            <person name="Pahar B."/>
            <person name="Chabe M."/>
            <person name="Van Rompay K.K.A."/>
            <person name="Keesler R."/>
            <person name="Sukura A."/>
            <person name="Hirsch V."/>
            <person name="Kutty G."/>
            <person name="Liu Y."/>
            <person name="Peng L."/>
            <person name="Chen J."/>
            <person name="Song J."/>
            <person name="Weissenbacher-Lang C."/>
            <person name="Xu J."/>
            <person name="Upham N.S."/>
            <person name="Stajich J.E."/>
            <person name="Cuomo C.A."/>
            <person name="Cushion M.T."/>
            <person name="Kovacs J.A."/>
        </authorList>
    </citation>
    <scope>NUCLEOTIDE SEQUENCE [LARGE SCALE GENOMIC DNA]</scope>
    <source>
        <strain evidence="1 2">RABM</strain>
    </source>
</reference>
<accession>A0ACB7CG84</accession>
<dbReference type="EMBL" id="JABTEG010000001">
    <property type="protein sequence ID" value="KAG4306063.1"/>
    <property type="molecule type" value="Genomic_DNA"/>
</dbReference>